<feature type="compositionally biased region" description="Basic residues" evidence="1">
    <location>
        <begin position="185"/>
        <end position="197"/>
    </location>
</feature>
<protein>
    <submittedName>
        <fullName evidence="2">Oligopeptide transport ATP-binding protein OppF</fullName>
    </submittedName>
</protein>
<evidence type="ECO:0000256" key="1">
    <source>
        <dbReference type="SAM" id="MobiDB-lite"/>
    </source>
</evidence>
<name>A0A6J4HNE9_9PROT</name>
<reference evidence="2" key="1">
    <citation type="submission" date="2020-02" db="EMBL/GenBank/DDBJ databases">
        <authorList>
            <person name="Meier V. D."/>
        </authorList>
    </citation>
    <scope>NUCLEOTIDE SEQUENCE</scope>
    <source>
        <strain evidence="2">AVDCRST_MAG08</strain>
    </source>
</reference>
<feature type="compositionally biased region" description="Basic residues" evidence="1">
    <location>
        <begin position="34"/>
        <end position="48"/>
    </location>
</feature>
<dbReference type="AlphaFoldDB" id="A0A6J4HNE9"/>
<keyword evidence="2" id="KW-0547">Nucleotide-binding</keyword>
<accession>A0A6J4HNE9</accession>
<gene>
    <name evidence="2" type="ORF">AVDCRST_MAG08-1001</name>
</gene>
<feature type="region of interest" description="Disordered" evidence="1">
    <location>
        <begin position="1"/>
        <end position="197"/>
    </location>
</feature>
<dbReference type="GO" id="GO:0005524">
    <property type="term" value="F:ATP binding"/>
    <property type="evidence" value="ECO:0007669"/>
    <property type="project" value="UniProtKB-KW"/>
</dbReference>
<sequence>ERRGAGRGGGGCRAGPAHARHGAARRVPPLLPRPRPRGQGRAAARRARAGGDRPRGGRRGPLHLQGRSGGAGRRERLRQVHPRPHGGRHPAAERRDDPVARARPAEPQRHGRARGEAAHADDLPGPLRLAQPAPQGGGDRGRGAAVPRHGRAPRPRNLRGRADAPRGARPRLPPPLPAPVLRRPAAAHRHRAGAGGA</sequence>
<keyword evidence="2" id="KW-0067">ATP-binding</keyword>
<proteinExistence type="predicted"/>
<feature type="compositionally biased region" description="Basic residues" evidence="1">
    <location>
        <begin position="79"/>
        <end position="88"/>
    </location>
</feature>
<feature type="non-terminal residue" evidence="2">
    <location>
        <position position="1"/>
    </location>
</feature>
<evidence type="ECO:0000313" key="2">
    <source>
        <dbReference type="EMBL" id="CAA9229127.1"/>
    </source>
</evidence>
<feature type="compositionally biased region" description="Gly residues" evidence="1">
    <location>
        <begin position="1"/>
        <end position="13"/>
    </location>
</feature>
<dbReference type="EMBL" id="CADCTG010000108">
    <property type="protein sequence ID" value="CAA9229127.1"/>
    <property type="molecule type" value="Genomic_DNA"/>
</dbReference>
<feature type="compositionally biased region" description="Basic residues" evidence="1">
    <location>
        <begin position="148"/>
        <end position="159"/>
    </location>
</feature>
<feature type="non-terminal residue" evidence="2">
    <location>
        <position position="197"/>
    </location>
</feature>
<feature type="compositionally biased region" description="Basic and acidic residues" evidence="1">
    <location>
        <begin position="90"/>
        <end position="122"/>
    </location>
</feature>
<organism evidence="2">
    <name type="scientific">uncultured Acetobacteraceae bacterium</name>
    <dbReference type="NCBI Taxonomy" id="169975"/>
    <lineage>
        <taxon>Bacteria</taxon>
        <taxon>Pseudomonadati</taxon>
        <taxon>Pseudomonadota</taxon>
        <taxon>Alphaproteobacteria</taxon>
        <taxon>Acetobacterales</taxon>
        <taxon>Acetobacteraceae</taxon>
        <taxon>environmental samples</taxon>
    </lineage>
</organism>